<dbReference type="STRING" id="36849.OXPF_08280"/>
<dbReference type="InterPro" id="IPR025714">
    <property type="entry name" value="Methyltranfer_dom"/>
</dbReference>
<proteinExistence type="predicted"/>
<reference evidence="2 3" key="1">
    <citation type="submission" date="2015-09" db="EMBL/GenBank/DDBJ databases">
        <title>Genome sequence of Oxobacter pfennigii DSM 3222.</title>
        <authorList>
            <person name="Poehlein A."/>
            <person name="Bengelsdorf F.R."/>
            <person name="Schiel-Bengelsdorf B."/>
            <person name="Duerre P."/>
            <person name="Daniel R."/>
        </authorList>
    </citation>
    <scope>NUCLEOTIDE SEQUENCE [LARGE SCALE GENOMIC DNA]</scope>
    <source>
        <strain evidence="2 3">DSM 3222</strain>
    </source>
</reference>
<protein>
    <submittedName>
        <fullName evidence="2">Trans-aconitate 2-methyltransferase</fullName>
        <ecNumber evidence="2">2.1.1.144</ecNumber>
    </submittedName>
</protein>
<accession>A0A0P8WCV1</accession>
<evidence type="ECO:0000313" key="2">
    <source>
        <dbReference type="EMBL" id="KPU45595.1"/>
    </source>
</evidence>
<gene>
    <name evidence="2" type="primary">tam</name>
    <name evidence="2" type="ORF">OXPF_08280</name>
</gene>
<evidence type="ECO:0000313" key="3">
    <source>
        <dbReference type="Proteomes" id="UP000050326"/>
    </source>
</evidence>
<comment type="caution">
    <text evidence="2">The sequence shown here is derived from an EMBL/GenBank/DDBJ whole genome shotgun (WGS) entry which is preliminary data.</text>
</comment>
<dbReference type="PANTHER" id="PTHR43861">
    <property type="entry name" value="TRANS-ACONITATE 2-METHYLTRANSFERASE-RELATED"/>
    <property type="match status" value="1"/>
</dbReference>
<dbReference type="AlphaFoldDB" id="A0A0P8WCV1"/>
<feature type="domain" description="Methyltransferase" evidence="1">
    <location>
        <begin position="30"/>
        <end position="125"/>
    </location>
</feature>
<dbReference type="OrthoDB" id="9774345at2"/>
<name>A0A0P8WCV1_9CLOT</name>
<dbReference type="GO" id="GO:0032259">
    <property type="term" value="P:methylation"/>
    <property type="evidence" value="ECO:0007669"/>
    <property type="project" value="UniProtKB-KW"/>
</dbReference>
<evidence type="ECO:0000259" key="1">
    <source>
        <dbReference type="Pfam" id="PF13847"/>
    </source>
</evidence>
<dbReference type="EMBL" id="LKET01000021">
    <property type="protein sequence ID" value="KPU45595.1"/>
    <property type="molecule type" value="Genomic_DNA"/>
</dbReference>
<organism evidence="2 3">
    <name type="scientific">Oxobacter pfennigii</name>
    <dbReference type="NCBI Taxonomy" id="36849"/>
    <lineage>
        <taxon>Bacteria</taxon>
        <taxon>Bacillati</taxon>
        <taxon>Bacillota</taxon>
        <taxon>Clostridia</taxon>
        <taxon>Eubacteriales</taxon>
        <taxon>Clostridiaceae</taxon>
        <taxon>Oxobacter</taxon>
    </lineage>
</organism>
<dbReference type="SUPFAM" id="SSF53335">
    <property type="entry name" value="S-adenosyl-L-methionine-dependent methyltransferases"/>
    <property type="match status" value="1"/>
</dbReference>
<dbReference type="EC" id="2.1.1.144" evidence="2"/>
<dbReference type="InterPro" id="IPR029063">
    <property type="entry name" value="SAM-dependent_MTases_sf"/>
</dbReference>
<keyword evidence="2" id="KW-0808">Transferase</keyword>
<dbReference type="Proteomes" id="UP000050326">
    <property type="component" value="Unassembled WGS sequence"/>
</dbReference>
<dbReference type="Gene3D" id="3.40.50.150">
    <property type="entry name" value="Vaccinia Virus protein VP39"/>
    <property type="match status" value="1"/>
</dbReference>
<keyword evidence="3" id="KW-1185">Reference proteome</keyword>
<dbReference type="Pfam" id="PF13847">
    <property type="entry name" value="Methyltransf_31"/>
    <property type="match status" value="1"/>
</dbReference>
<keyword evidence="2" id="KW-0489">Methyltransferase</keyword>
<dbReference type="CDD" id="cd02440">
    <property type="entry name" value="AdoMet_MTases"/>
    <property type="match status" value="1"/>
</dbReference>
<dbReference type="RefSeq" id="WP_054873936.1">
    <property type="nucleotide sequence ID" value="NZ_LKET01000021.1"/>
</dbReference>
<sequence length="247" mass="28424">MKWDSALYDDKHDFVSKYGQALIDSVNTAKGQVILDLGCGTGKLTVELAKNGAQVIGIDMSEEMIRKAKTNYPYLNFHIEDATELKYENCFDTIFSNAVLHWIKDQKKLLSSIYKALKKGGKLICEFGAKGCAYNVQKVFSEEYEALGYTYTNPFFFPPNQEFEKLLIQAGFKIERIIDFDRPTPLNDGDTGLKNWINQFYFSNLAIMKDEDREKVLSSSEERLKPLLYKKGTWIVDYRRIQVEAIK</sequence>
<dbReference type="PANTHER" id="PTHR43861:SF1">
    <property type="entry name" value="TRANS-ACONITATE 2-METHYLTRANSFERASE"/>
    <property type="match status" value="1"/>
</dbReference>
<dbReference type="GO" id="GO:0030798">
    <property type="term" value="F:trans-aconitate 2-methyltransferase activity"/>
    <property type="evidence" value="ECO:0007669"/>
    <property type="project" value="UniProtKB-EC"/>
</dbReference>